<dbReference type="RefSeq" id="WP_308437425.1">
    <property type="nucleotide sequence ID" value="NZ_BAABER010000001.1"/>
</dbReference>
<dbReference type="InterPro" id="IPR029058">
    <property type="entry name" value="AB_hydrolase_fold"/>
</dbReference>
<dbReference type="Gene3D" id="3.40.50.1820">
    <property type="entry name" value="alpha/beta hydrolase"/>
    <property type="match status" value="1"/>
</dbReference>
<name>A0A917KR29_9ACTN</name>
<dbReference type="SUPFAM" id="SSF53474">
    <property type="entry name" value="alpha/beta-Hydrolases"/>
    <property type="match status" value="1"/>
</dbReference>
<keyword evidence="2" id="KW-1185">Reference proteome</keyword>
<evidence type="ECO:0000313" key="1">
    <source>
        <dbReference type="EMBL" id="GGJ22492.1"/>
    </source>
</evidence>
<reference evidence="1" key="2">
    <citation type="submission" date="2020-09" db="EMBL/GenBank/DDBJ databases">
        <authorList>
            <person name="Sun Q."/>
            <person name="Zhou Y."/>
        </authorList>
    </citation>
    <scope>NUCLEOTIDE SEQUENCE</scope>
    <source>
        <strain evidence="1">CGMCC 4.7272</strain>
    </source>
</reference>
<sequence>MPTQHSHPGTDAVPNTVDTLPHLPPGFTDTFTSRIVDVDGVAVHAVVGGEGPPLLLLPAWPQFWYGWRLVMPALAEHFTEEAPDAIAKALLNFFR</sequence>
<dbReference type="Proteomes" id="UP000625682">
    <property type="component" value="Unassembled WGS sequence"/>
</dbReference>
<accession>A0A917KR29</accession>
<proteinExistence type="predicted"/>
<dbReference type="EMBL" id="BMMU01000004">
    <property type="protein sequence ID" value="GGJ22492.1"/>
    <property type="molecule type" value="Genomic_DNA"/>
</dbReference>
<gene>
    <name evidence="1" type="ORF">GCM10012282_18670</name>
</gene>
<reference evidence="1" key="1">
    <citation type="journal article" date="2014" name="Int. J. Syst. Evol. Microbiol.">
        <title>Complete genome sequence of Corynebacterium casei LMG S-19264T (=DSM 44701T), isolated from a smear-ripened cheese.</title>
        <authorList>
            <consortium name="US DOE Joint Genome Institute (JGI-PGF)"/>
            <person name="Walter F."/>
            <person name="Albersmeier A."/>
            <person name="Kalinowski J."/>
            <person name="Ruckert C."/>
        </authorList>
    </citation>
    <scope>NUCLEOTIDE SEQUENCE</scope>
    <source>
        <strain evidence="1">CGMCC 4.7272</strain>
    </source>
</reference>
<protein>
    <submittedName>
        <fullName evidence="1">Uncharacterized protein</fullName>
    </submittedName>
</protein>
<evidence type="ECO:0000313" key="2">
    <source>
        <dbReference type="Proteomes" id="UP000625682"/>
    </source>
</evidence>
<organism evidence="1 2">
    <name type="scientific">Streptomyces lacrimifluminis</name>
    <dbReference type="NCBI Taxonomy" id="1500077"/>
    <lineage>
        <taxon>Bacteria</taxon>
        <taxon>Bacillati</taxon>
        <taxon>Actinomycetota</taxon>
        <taxon>Actinomycetes</taxon>
        <taxon>Kitasatosporales</taxon>
        <taxon>Streptomycetaceae</taxon>
        <taxon>Streptomyces</taxon>
    </lineage>
</organism>
<comment type="caution">
    <text evidence="1">The sequence shown here is derived from an EMBL/GenBank/DDBJ whole genome shotgun (WGS) entry which is preliminary data.</text>
</comment>
<dbReference type="AlphaFoldDB" id="A0A917KR29"/>